<name>A0A8S5T561_9VIRU</name>
<proteinExistence type="predicted"/>
<evidence type="ECO:0000256" key="1">
    <source>
        <dbReference type="SAM" id="Phobius"/>
    </source>
</evidence>
<protein>
    <submittedName>
        <fullName evidence="2">Uncharacterized protein</fullName>
    </submittedName>
</protein>
<dbReference type="EMBL" id="BK032751">
    <property type="protein sequence ID" value="DAF58377.1"/>
    <property type="molecule type" value="Genomic_DNA"/>
</dbReference>
<reference evidence="2" key="1">
    <citation type="journal article" date="2021" name="Proc. Natl. Acad. Sci. U.S.A.">
        <title>A Catalog of Tens of Thousands of Viruses from Human Metagenomes Reveals Hidden Associations with Chronic Diseases.</title>
        <authorList>
            <person name="Tisza M.J."/>
            <person name="Buck C.B."/>
        </authorList>
    </citation>
    <scope>NUCLEOTIDE SEQUENCE</scope>
    <source>
        <strain evidence="2">Ctdfd8</strain>
    </source>
</reference>
<sequence>MFFLSLVLYEENILLFVCYCFSGVYISLAL</sequence>
<feature type="transmembrane region" description="Helical" evidence="1">
    <location>
        <begin position="12"/>
        <end position="29"/>
    </location>
</feature>
<keyword evidence="1" id="KW-0472">Membrane</keyword>
<keyword evidence="1" id="KW-0812">Transmembrane</keyword>
<accession>A0A8S5T561</accession>
<evidence type="ECO:0000313" key="2">
    <source>
        <dbReference type="EMBL" id="DAF58377.1"/>
    </source>
</evidence>
<organism evidence="2">
    <name type="scientific">Microviridae sp. ctdfd8</name>
    <dbReference type="NCBI Taxonomy" id="2827646"/>
    <lineage>
        <taxon>Viruses</taxon>
        <taxon>Monodnaviria</taxon>
        <taxon>Sangervirae</taxon>
        <taxon>Phixviricota</taxon>
        <taxon>Malgrandaviricetes</taxon>
        <taxon>Petitvirales</taxon>
        <taxon>Microviridae</taxon>
    </lineage>
</organism>
<keyword evidence="1" id="KW-1133">Transmembrane helix</keyword>